<dbReference type="EnsemblMetazoa" id="CapteT216646">
    <property type="protein sequence ID" value="CapteP216646"/>
    <property type="gene ID" value="CapteG216646"/>
</dbReference>
<reference evidence="4" key="1">
    <citation type="submission" date="2012-12" db="EMBL/GenBank/DDBJ databases">
        <authorList>
            <person name="Hellsten U."/>
            <person name="Grimwood J."/>
            <person name="Chapman J.A."/>
            <person name="Shapiro H."/>
            <person name="Aerts A."/>
            <person name="Otillar R.P."/>
            <person name="Terry A.Y."/>
            <person name="Boore J.L."/>
            <person name="Simakov O."/>
            <person name="Marletaz F."/>
            <person name="Cho S.-J."/>
            <person name="Edsinger-Gonzales E."/>
            <person name="Havlak P."/>
            <person name="Kuo D.-H."/>
            <person name="Larsson T."/>
            <person name="Lv J."/>
            <person name="Arendt D."/>
            <person name="Savage R."/>
            <person name="Osoegawa K."/>
            <person name="de Jong P."/>
            <person name="Lindberg D.R."/>
            <person name="Seaver E.C."/>
            <person name="Weisblat D.A."/>
            <person name="Putnam N.H."/>
            <person name="Grigoriev I.V."/>
            <person name="Rokhsar D.S."/>
        </authorList>
    </citation>
    <scope>NUCLEOTIDE SEQUENCE</scope>
    <source>
        <strain evidence="4">I ESC-2004</strain>
    </source>
</reference>
<protein>
    <submittedName>
        <fullName evidence="2 3">Uncharacterized protein</fullName>
    </submittedName>
</protein>
<reference evidence="3" key="3">
    <citation type="submission" date="2015-06" db="UniProtKB">
        <authorList>
            <consortium name="EnsemblMetazoa"/>
        </authorList>
    </citation>
    <scope>IDENTIFICATION</scope>
</reference>
<feature type="transmembrane region" description="Helical" evidence="1">
    <location>
        <begin position="57"/>
        <end position="79"/>
    </location>
</feature>
<evidence type="ECO:0000313" key="4">
    <source>
        <dbReference type="Proteomes" id="UP000014760"/>
    </source>
</evidence>
<dbReference type="Proteomes" id="UP000014760">
    <property type="component" value="Unassembled WGS sequence"/>
</dbReference>
<dbReference type="HOGENOM" id="CLU_1688406_0_0_1"/>
<keyword evidence="1" id="KW-0472">Membrane</keyword>
<dbReference type="EMBL" id="KB305345">
    <property type="protein sequence ID" value="ELU01177.1"/>
    <property type="molecule type" value="Genomic_DNA"/>
</dbReference>
<keyword evidence="1" id="KW-0812">Transmembrane</keyword>
<proteinExistence type="predicted"/>
<reference evidence="2 4" key="2">
    <citation type="journal article" date="2013" name="Nature">
        <title>Insights into bilaterian evolution from three spiralian genomes.</title>
        <authorList>
            <person name="Simakov O."/>
            <person name="Marletaz F."/>
            <person name="Cho S.J."/>
            <person name="Edsinger-Gonzales E."/>
            <person name="Havlak P."/>
            <person name="Hellsten U."/>
            <person name="Kuo D.H."/>
            <person name="Larsson T."/>
            <person name="Lv J."/>
            <person name="Arendt D."/>
            <person name="Savage R."/>
            <person name="Osoegawa K."/>
            <person name="de Jong P."/>
            <person name="Grimwood J."/>
            <person name="Chapman J.A."/>
            <person name="Shapiro H."/>
            <person name="Aerts A."/>
            <person name="Otillar R.P."/>
            <person name="Terry A.Y."/>
            <person name="Boore J.L."/>
            <person name="Grigoriev I.V."/>
            <person name="Lindberg D.R."/>
            <person name="Seaver E.C."/>
            <person name="Weisblat D.A."/>
            <person name="Putnam N.H."/>
            <person name="Rokhsar D.S."/>
        </authorList>
    </citation>
    <scope>NUCLEOTIDE SEQUENCE</scope>
    <source>
        <strain evidence="2 4">I ESC-2004</strain>
    </source>
</reference>
<accession>R7UD34</accession>
<organism evidence="2">
    <name type="scientific">Capitella teleta</name>
    <name type="common">Polychaete worm</name>
    <dbReference type="NCBI Taxonomy" id="283909"/>
    <lineage>
        <taxon>Eukaryota</taxon>
        <taxon>Metazoa</taxon>
        <taxon>Spiralia</taxon>
        <taxon>Lophotrochozoa</taxon>
        <taxon>Annelida</taxon>
        <taxon>Polychaeta</taxon>
        <taxon>Sedentaria</taxon>
        <taxon>Scolecida</taxon>
        <taxon>Capitellidae</taxon>
        <taxon>Capitella</taxon>
    </lineage>
</organism>
<dbReference type="AlphaFoldDB" id="R7UD34"/>
<name>R7UD34_CAPTE</name>
<gene>
    <name evidence="2" type="ORF">CAPTEDRAFT_216646</name>
</gene>
<feature type="transmembrane region" description="Helical" evidence="1">
    <location>
        <begin position="21"/>
        <end position="42"/>
    </location>
</feature>
<dbReference type="EMBL" id="AMQN01009404">
    <property type="status" value="NOT_ANNOTATED_CDS"/>
    <property type="molecule type" value="Genomic_DNA"/>
</dbReference>
<keyword evidence="1" id="KW-1133">Transmembrane helix</keyword>
<evidence type="ECO:0000313" key="3">
    <source>
        <dbReference type="EnsemblMetazoa" id="CapteP216646"/>
    </source>
</evidence>
<evidence type="ECO:0000313" key="2">
    <source>
        <dbReference type="EMBL" id="ELU01177.1"/>
    </source>
</evidence>
<sequence length="156" mass="17612">MSSLLFRRKRTRGEHKTSSRLPGFFLATVGASSLVAGVLIAVLDDSQEEEEREKKKLTGFILIGVGGCIFIIGVVWYCVAFRRWKSAKKTKRNKRVVNSRVDNQAFVAEDRYGHNSGQAHSGYNGQPQSEVLSRSVFVWSNNYWAQLLEVRLCVSQ</sequence>
<keyword evidence="4" id="KW-1185">Reference proteome</keyword>
<evidence type="ECO:0000256" key="1">
    <source>
        <dbReference type="SAM" id="Phobius"/>
    </source>
</evidence>